<comment type="caution">
    <text evidence="7">The sequence shown here is derived from an EMBL/GenBank/DDBJ whole genome shotgun (WGS) entry which is preliminary data.</text>
</comment>
<keyword evidence="5" id="KW-0411">Iron-sulfur</keyword>
<dbReference type="PROSITE" id="PS51918">
    <property type="entry name" value="RADICAL_SAM"/>
    <property type="match status" value="1"/>
</dbReference>
<dbReference type="SFLD" id="SFLDS00029">
    <property type="entry name" value="Radical_SAM"/>
    <property type="match status" value="1"/>
</dbReference>
<evidence type="ECO:0000313" key="8">
    <source>
        <dbReference type="Proteomes" id="UP000503840"/>
    </source>
</evidence>
<evidence type="ECO:0000256" key="3">
    <source>
        <dbReference type="ARBA" id="ARBA00022723"/>
    </source>
</evidence>
<organism evidence="7 8">
    <name type="scientific">Desulfovibrio subterraneus</name>
    <dbReference type="NCBI Taxonomy" id="2718620"/>
    <lineage>
        <taxon>Bacteria</taxon>
        <taxon>Pseudomonadati</taxon>
        <taxon>Thermodesulfobacteriota</taxon>
        <taxon>Desulfovibrionia</taxon>
        <taxon>Desulfovibrionales</taxon>
        <taxon>Desulfovibrionaceae</taxon>
        <taxon>Desulfovibrio</taxon>
    </lineage>
</organism>
<dbReference type="SFLD" id="SFLDG01082">
    <property type="entry name" value="B12-binding_domain_containing"/>
    <property type="match status" value="1"/>
</dbReference>
<dbReference type="PANTHER" id="PTHR43409:SF4">
    <property type="entry name" value="RADICAL SAM SUPERFAMILY PROTEIN"/>
    <property type="match status" value="1"/>
</dbReference>
<dbReference type="EMBL" id="BLVO01000004">
    <property type="protein sequence ID" value="GFM31746.1"/>
    <property type="molecule type" value="Genomic_DNA"/>
</dbReference>
<dbReference type="GO" id="GO:0003824">
    <property type="term" value="F:catalytic activity"/>
    <property type="evidence" value="ECO:0007669"/>
    <property type="project" value="InterPro"/>
</dbReference>
<keyword evidence="8" id="KW-1185">Reference proteome</keyword>
<dbReference type="InterPro" id="IPR013785">
    <property type="entry name" value="Aldolase_TIM"/>
</dbReference>
<reference evidence="7 8" key="1">
    <citation type="submission" date="2020-05" db="EMBL/GenBank/DDBJ databases">
        <title>Draft genome sequence of Desulfovibrio sp. strain HN2T.</title>
        <authorList>
            <person name="Ueno A."/>
            <person name="Tamazawa S."/>
            <person name="Tamamura S."/>
            <person name="Murakami T."/>
            <person name="Kiyama T."/>
            <person name="Inomata H."/>
            <person name="Amano Y."/>
            <person name="Miyakawa K."/>
            <person name="Tamaki H."/>
            <person name="Naganuma T."/>
            <person name="Kaneko K."/>
        </authorList>
    </citation>
    <scope>NUCLEOTIDE SEQUENCE [LARGE SCALE GENOMIC DNA]</scope>
    <source>
        <strain evidence="7 8">HN2</strain>
    </source>
</reference>
<dbReference type="Pfam" id="PF04055">
    <property type="entry name" value="Radical_SAM"/>
    <property type="match status" value="1"/>
</dbReference>
<dbReference type="SFLD" id="SFLDG01095">
    <property type="entry name" value="Uncharacterised_Radical_SAM_Su"/>
    <property type="match status" value="1"/>
</dbReference>
<dbReference type="RefSeq" id="WP_174403457.1">
    <property type="nucleotide sequence ID" value="NZ_BLVO01000004.1"/>
</dbReference>
<feature type="domain" description="Radical SAM core" evidence="6">
    <location>
        <begin position="9"/>
        <end position="239"/>
    </location>
</feature>
<proteinExistence type="predicted"/>
<keyword evidence="3" id="KW-0479">Metal-binding</keyword>
<evidence type="ECO:0000313" key="7">
    <source>
        <dbReference type="EMBL" id="GFM31746.1"/>
    </source>
</evidence>
<comment type="cofactor">
    <cofactor evidence="1">
        <name>[4Fe-4S] cluster</name>
        <dbReference type="ChEBI" id="CHEBI:49883"/>
    </cofactor>
</comment>
<evidence type="ECO:0000259" key="6">
    <source>
        <dbReference type="PROSITE" id="PS51918"/>
    </source>
</evidence>
<dbReference type="GO" id="GO:0046872">
    <property type="term" value="F:metal ion binding"/>
    <property type="evidence" value="ECO:0007669"/>
    <property type="project" value="UniProtKB-KW"/>
</dbReference>
<accession>A0A7J0BDL4</accession>
<dbReference type="Proteomes" id="UP000503840">
    <property type="component" value="Unassembled WGS sequence"/>
</dbReference>
<dbReference type="InterPro" id="IPR058240">
    <property type="entry name" value="rSAM_sf"/>
</dbReference>
<dbReference type="Gene3D" id="3.20.20.70">
    <property type="entry name" value="Aldolase class I"/>
    <property type="match status" value="1"/>
</dbReference>
<keyword evidence="4" id="KW-0408">Iron</keyword>
<dbReference type="GO" id="GO:0051536">
    <property type="term" value="F:iron-sulfur cluster binding"/>
    <property type="evidence" value="ECO:0007669"/>
    <property type="project" value="UniProtKB-KW"/>
</dbReference>
<evidence type="ECO:0000256" key="5">
    <source>
        <dbReference type="ARBA" id="ARBA00023014"/>
    </source>
</evidence>
<dbReference type="InterPro" id="IPR051198">
    <property type="entry name" value="BchE-like"/>
</dbReference>
<protein>
    <submittedName>
        <fullName evidence="7">Radical SAM protein</fullName>
    </submittedName>
</protein>
<evidence type="ECO:0000256" key="1">
    <source>
        <dbReference type="ARBA" id="ARBA00001966"/>
    </source>
</evidence>
<dbReference type="CDD" id="cd01335">
    <property type="entry name" value="Radical_SAM"/>
    <property type="match status" value="1"/>
</dbReference>
<dbReference type="InterPro" id="IPR007197">
    <property type="entry name" value="rSAM"/>
</dbReference>
<gene>
    <name evidence="7" type="ORF">DSM101010T_01110</name>
</gene>
<dbReference type="SMART" id="SM00729">
    <property type="entry name" value="Elp3"/>
    <property type="match status" value="1"/>
</dbReference>
<dbReference type="PANTHER" id="PTHR43409">
    <property type="entry name" value="ANAEROBIC MAGNESIUM-PROTOPORPHYRIN IX MONOMETHYL ESTER CYCLASE-RELATED"/>
    <property type="match status" value="1"/>
</dbReference>
<evidence type="ECO:0000256" key="4">
    <source>
        <dbReference type="ARBA" id="ARBA00023004"/>
    </source>
</evidence>
<sequence length="289" mass="32079">MHYEGDIIRPPSEIDSILLQVTTGCPHNRCTFCGAYQDKSFRIKDDAVIEADILWAAERLRGMRRLFLCDGDCLSLPQARLVRLLQSIRTHLPWVTRVGTYGSAMSVGRKSDAELAELRGLGLSFVYMGVESGDDEVLRRVNKHVTAAQLIEQARRVSAAGMKLNVSVIVGLGGVEGSMRHARETGRVLSAMSPDFIGVLSLMLLPDTLLHEQCRRGEFAMPDAQGLLRELREMLSATDIRSGIFLTNHASNHLPMRVRLPKDKAAALERLDAAIDGYVPIKSEWMRAL</sequence>
<keyword evidence="2" id="KW-0949">S-adenosyl-L-methionine</keyword>
<dbReference type="SUPFAM" id="SSF102114">
    <property type="entry name" value="Radical SAM enzymes"/>
    <property type="match status" value="1"/>
</dbReference>
<dbReference type="AlphaFoldDB" id="A0A7J0BDL4"/>
<dbReference type="InterPro" id="IPR006638">
    <property type="entry name" value="Elp3/MiaA/NifB-like_rSAM"/>
</dbReference>
<name>A0A7J0BDL4_9BACT</name>
<evidence type="ECO:0000256" key="2">
    <source>
        <dbReference type="ARBA" id="ARBA00022691"/>
    </source>
</evidence>